<dbReference type="Gene3D" id="2.40.50.140">
    <property type="entry name" value="Nucleic acid-binding proteins"/>
    <property type="match status" value="1"/>
</dbReference>
<organism evidence="4 5">
    <name type="scientific">Clytia hemisphaerica</name>
    <dbReference type="NCBI Taxonomy" id="252671"/>
    <lineage>
        <taxon>Eukaryota</taxon>
        <taxon>Metazoa</taxon>
        <taxon>Cnidaria</taxon>
        <taxon>Hydrozoa</taxon>
        <taxon>Hydroidolina</taxon>
        <taxon>Leptothecata</taxon>
        <taxon>Obeliida</taxon>
        <taxon>Clytiidae</taxon>
        <taxon>Clytia</taxon>
    </lineage>
</organism>
<accession>A0A7M5UEA3</accession>
<keyword evidence="1" id="KW-0238">DNA-binding</keyword>
<dbReference type="Pfam" id="PF16900">
    <property type="entry name" value="REPA_OB_2"/>
    <property type="match status" value="1"/>
</dbReference>
<keyword evidence="5" id="KW-1185">Reference proteome</keyword>
<dbReference type="SUPFAM" id="SSF50249">
    <property type="entry name" value="Nucleic acid-binding proteins"/>
    <property type="match status" value="1"/>
</dbReference>
<feature type="region of interest" description="Disordered" evidence="2">
    <location>
        <begin position="1"/>
        <end position="72"/>
    </location>
</feature>
<sequence length="407" mass="46180">MPKKTKLQFKTDSDSNQVTNHSTDSNQVTNHSTDSRQVEPAKINSPGRSTEDDNEAPPPSTPKKQRMSFADSETREAHGYVIRLYDVTTSPSKVKYFNAVIDNGIQESNIVCYNPDLHEAFSSAKLKDCPIKISKFTVENDQYRNQTKFKLGSAGNAEFSDMNIPYNLVAKKLEWVNAFTDLINVENIALESIINVACHVTLVGEAFDEDTKFGRKKKMNVRIHDNTITESIRLVLWGNHAQKITASGSYRFKELRVKTYNGRYLTTTAYTEITQSNESYEVRLDDNYNSLNQETIVAFPAIGINKLETNYYCSICNHKVIKLGKYGMCNKCPMKALLGEKFFDVKVSFKNGSENVMVTFPHNIFIQLIEKVNADHNDLDDIEEKLLVTKDLSVKYKQMSRIATAIL</sequence>
<feature type="compositionally biased region" description="Polar residues" evidence="2">
    <location>
        <begin position="8"/>
        <end position="32"/>
    </location>
</feature>
<evidence type="ECO:0000313" key="4">
    <source>
        <dbReference type="EnsemblMetazoa" id="CLYHEMP000007.1"/>
    </source>
</evidence>
<evidence type="ECO:0000313" key="5">
    <source>
        <dbReference type="Proteomes" id="UP000594262"/>
    </source>
</evidence>
<dbReference type="EnsemblMetazoa" id="CLYHEMT000007.1">
    <property type="protein sequence ID" value="CLYHEMP000007.1"/>
    <property type="gene ID" value="CLYHEMG000007"/>
</dbReference>
<evidence type="ECO:0000256" key="1">
    <source>
        <dbReference type="ARBA" id="ARBA00023125"/>
    </source>
</evidence>
<reference evidence="4" key="1">
    <citation type="submission" date="2021-01" db="UniProtKB">
        <authorList>
            <consortium name="EnsemblMetazoa"/>
        </authorList>
    </citation>
    <scope>IDENTIFICATION</scope>
</reference>
<dbReference type="InterPro" id="IPR031657">
    <property type="entry name" value="REPA_OB_2"/>
</dbReference>
<dbReference type="InterPro" id="IPR012340">
    <property type="entry name" value="NA-bd_OB-fold"/>
</dbReference>
<dbReference type="GO" id="GO:0003677">
    <property type="term" value="F:DNA binding"/>
    <property type="evidence" value="ECO:0007669"/>
    <property type="project" value="UniProtKB-KW"/>
</dbReference>
<protein>
    <recommendedName>
        <fullName evidence="3">Replication protein A OB domain-containing protein</fullName>
    </recommendedName>
</protein>
<evidence type="ECO:0000259" key="3">
    <source>
        <dbReference type="Pfam" id="PF16900"/>
    </source>
</evidence>
<dbReference type="OrthoDB" id="6093948at2759"/>
<feature type="domain" description="Replication protein A OB" evidence="3">
    <location>
        <begin position="184"/>
        <end position="273"/>
    </location>
</feature>
<dbReference type="Proteomes" id="UP000594262">
    <property type="component" value="Unplaced"/>
</dbReference>
<proteinExistence type="predicted"/>
<dbReference type="AlphaFoldDB" id="A0A7M5UEA3"/>
<evidence type="ECO:0000256" key="2">
    <source>
        <dbReference type="SAM" id="MobiDB-lite"/>
    </source>
</evidence>
<name>A0A7M5UEA3_9CNID</name>